<evidence type="ECO:0000256" key="1">
    <source>
        <dbReference type="ARBA" id="ARBA00022741"/>
    </source>
</evidence>
<dbReference type="PRINTS" id="PR00038">
    <property type="entry name" value="HTHLUXR"/>
</dbReference>
<keyword evidence="1" id="KW-0547">Nucleotide-binding</keyword>
<dbReference type="InterPro" id="IPR016032">
    <property type="entry name" value="Sig_transdc_resp-reg_C-effctor"/>
</dbReference>
<dbReference type="Gene3D" id="1.25.40.10">
    <property type="entry name" value="Tetratricopeptide repeat domain"/>
    <property type="match status" value="1"/>
</dbReference>
<dbReference type="CDD" id="cd06170">
    <property type="entry name" value="LuxR_C_like"/>
    <property type="match status" value="1"/>
</dbReference>
<dbReference type="GO" id="GO:0004016">
    <property type="term" value="F:adenylate cyclase activity"/>
    <property type="evidence" value="ECO:0007669"/>
    <property type="project" value="TreeGrafter"/>
</dbReference>
<sequence>MASDVDSTPLVGRADQLTKLRSALLDDLGPGHTAAVFLTGESGVGKTRLLREVAVELRGAGALVLTGSCLDIGDASPLHPLLQALRRFDAELTAAQARTSSAVRGLLQVFTEGTPGPDGAGALLERVSRGLHVIAGGRPLVLVLDDLQWVDRSTRQLLLYLLAGLGDLHVSVLAAIRAESLQGAHPLRRVLTELRRLRSVQVLDLTPLDRAGTDRLAAAIVGAPLSAEAADQVWQRSGGNPFVVEELARDLRDGRDGLSDTLREIFLARVDALPEHAHAVVHAVAAGVEPVGHWLLGQVVRLPEDELIEAVRAAVAHRLLVGADDGYRLRHRLVAEVLPYELLPAERAALHRRYAEALTTAPAELHQARLAHHWRLAGEPARALPAAMAAAREAERLHGYAEAHRHWSAALQLVAAPTGGPPDADRPDRAVDRAELLEHAAEAAHHCGEHARALALLEELAGDAAGPPPCALHIRRARYLAAAGRSAPAEAEYRRALEAADCTPRERATAAAHLAELLLHLGRYADAGRRAREALELAAEVEGSTSEVVLASAALGFSEAYLEDPEAGLAVMRQALETAERSGRPEDVACAYLHLAELLTGPLNILEEGVVVARRGAERVAELGLGRTWETRLLAIATNGLFRVGQWAEAEKVVAAALRHRPSGADAVELLLARCRLSVGYGDIEASDRDLEAVATMLAGGGARHVLPMLILRAGLAMWEGRHDVARQAVQRGLTESRSDDVIVLATLAWHGLRAEAEAHASRTVAVDEQAVRRLREVVDRVRRKSEHAARPVRYIVDGFLVLCEAEVSRLDGRGDPELWARSAAEWDRRQHPYPAAYSRLRQAEALLARRSRVATAGKLLRQAHEMAQGLGAAPLSSEIRTLAGRARVALQERPGDPAPVRTRAAAAVVEPTVDELAVLTAREREVLAAVAEGLTNKEIGQRLFISERTIGVHVSHIFDKLQVRTRVQASAIFLRNRPD</sequence>
<dbReference type="AlphaFoldDB" id="A0AAU8HJG1"/>
<evidence type="ECO:0000256" key="2">
    <source>
        <dbReference type="ARBA" id="ARBA00022840"/>
    </source>
</evidence>
<keyword evidence="2" id="KW-0067">ATP-binding</keyword>
<dbReference type="PROSITE" id="PS50043">
    <property type="entry name" value="HTH_LUXR_2"/>
    <property type="match status" value="1"/>
</dbReference>
<dbReference type="SMART" id="SM00421">
    <property type="entry name" value="HTH_LUXR"/>
    <property type="match status" value="1"/>
</dbReference>
<dbReference type="SUPFAM" id="SSF46894">
    <property type="entry name" value="C-terminal effector domain of the bipartite response regulators"/>
    <property type="match status" value="1"/>
</dbReference>
<dbReference type="Pfam" id="PF00196">
    <property type="entry name" value="GerE"/>
    <property type="match status" value="1"/>
</dbReference>
<dbReference type="EMBL" id="CP159342">
    <property type="protein sequence ID" value="XCH76626.1"/>
    <property type="molecule type" value="Genomic_DNA"/>
</dbReference>
<dbReference type="Gene3D" id="1.10.10.10">
    <property type="entry name" value="Winged helix-like DNA-binding domain superfamily/Winged helix DNA-binding domain"/>
    <property type="match status" value="1"/>
</dbReference>
<name>A0AAU8HJG1_9ACTN</name>
<dbReference type="InterPro" id="IPR011990">
    <property type="entry name" value="TPR-like_helical_dom_sf"/>
</dbReference>
<dbReference type="PANTHER" id="PTHR16305:SF35">
    <property type="entry name" value="TRANSCRIPTIONAL ACTIVATOR DOMAIN"/>
    <property type="match status" value="1"/>
</dbReference>
<dbReference type="EMBL" id="CP157762">
    <property type="protein sequence ID" value="XBP95922.1"/>
    <property type="molecule type" value="Genomic_DNA"/>
</dbReference>
<feature type="domain" description="HTH luxR-type" evidence="3">
    <location>
        <begin position="913"/>
        <end position="978"/>
    </location>
</feature>
<reference evidence="4" key="1">
    <citation type="submission" date="2024-01" db="EMBL/GenBank/DDBJ databases">
        <title>The genome sequence of Micromonospora mangrovi CCTCC AA 2012012.</title>
        <authorList>
            <person name="Gao J."/>
        </authorList>
    </citation>
    <scope>NUCLEOTIDE SEQUENCE</scope>
    <source>
        <strain evidence="4">CCTCC AA 2012012</strain>
    </source>
</reference>
<evidence type="ECO:0000259" key="3">
    <source>
        <dbReference type="PROSITE" id="PS50043"/>
    </source>
</evidence>
<dbReference type="InterPro" id="IPR041664">
    <property type="entry name" value="AAA_16"/>
</dbReference>
<evidence type="ECO:0000313" key="4">
    <source>
        <dbReference type="EMBL" id="XBP95922.1"/>
    </source>
</evidence>
<dbReference type="Pfam" id="PF13191">
    <property type="entry name" value="AAA_16"/>
    <property type="match status" value="1"/>
</dbReference>
<dbReference type="InterPro" id="IPR025662">
    <property type="entry name" value="Sigma_54_int_dom_ATP-bd_1"/>
</dbReference>
<protein>
    <submittedName>
        <fullName evidence="5">AAA family ATPase</fullName>
    </submittedName>
</protein>
<dbReference type="InterPro" id="IPR036388">
    <property type="entry name" value="WH-like_DNA-bd_sf"/>
</dbReference>
<dbReference type="GO" id="GO:0005524">
    <property type="term" value="F:ATP binding"/>
    <property type="evidence" value="ECO:0007669"/>
    <property type="project" value="UniProtKB-KW"/>
</dbReference>
<dbReference type="GO" id="GO:0005737">
    <property type="term" value="C:cytoplasm"/>
    <property type="evidence" value="ECO:0007669"/>
    <property type="project" value="TreeGrafter"/>
</dbReference>
<dbReference type="SUPFAM" id="SSF52540">
    <property type="entry name" value="P-loop containing nucleoside triphosphate hydrolases"/>
    <property type="match status" value="1"/>
</dbReference>
<dbReference type="InterPro" id="IPR027417">
    <property type="entry name" value="P-loop_NTPase"/>
</dbReference>
<evidence type="ECO:0000313" key="5">
    <source>
        <dbReference type="EMBL" id="XCH76626.1"/>
    </source>
</evidence>
<gene>
    <name evidence="5" type="ORF">ABUL08_11185</name>
    <name evidence="4" type="ORF">VK199_11135</name>
</gene>
<accession>A0AAU8HJG1</accession>
<dbReference type="InterPro" id="IPR000792">
    <property type="entry name" value="Tscrpt_reg_LuxR_C"/>
</dbReference>
<organism evidence="5">
    <name type="scientific">Micromonospora sp. CCTCC AA 2012012</name>
    <dbReference type="NCBI Taxonomy" id="3111921"/>
    <lineage>
        <taxon>Bacteria</taxon>
        <taxon>Bacillati</taxon>
        <taxon>Actinomycetota</taxon>
        <taxon>Actinomycetes</taxon>
        <taxon>Micromonosporales</taxon>
        <taxon>Micromonosporaceae</taxon>
        <taxon>Micromonospora</taxon>
    </lineage>
</organism>
<dbReference type="RefSeq" id="WP_350937172.1">
    <property type="nucleotide sequence ID" value="NZ_CP157762.1"/>
</dbReference>
<dbReference type="SUPFAM" id="SSF48452">
    <property type="entry name" value="TPR-like"/>
    <property type="match status" value="1"/>
</dbReference>
<dbReference type="PROSITE" id="PS00675">
    <property type="entry name" value="SIGMA54_INTERACT_1"/>
    <property type="match status" value="1"/>
</dbReference>
<dbReference type="GO" id="GO:0003677">
    <property type="term" value="F:DNA binding"/>
    <property type="evidence" value="ECO:0007669"/>
    <property type="project" value="InterPro"/>
</dbReference>
<dbReference type="Gene3D" id="3.40.50.300">
    <property type="entry name" value="P-loop containing nucleotide triphosphate hydrolases"/>
    <property type="match status" value="1"/>
</dbReference>
<dbReference type="PROSITE" id="PS00622">
    <property type="entry name" value="HTH_LUXR_1"/>
    <property type="match status" value="1"/>
</dbReference>
<reference evidence="5" key="2">
    <citation type="submission" date="2024-06" db="EMBL/GenBank/DDBJ databases">
        <title>Micromonospora mangrovi CCTCC AA 2012012 genome sequences.</title>
        <authorList>
            <person name="Gao J."/>
        </authorList>
    </citation>
    <scope>NUCLEOTIDE SEQUENCE</scope>
    <source>
        <strain evidence="5">CCTCC AA 2012012</strain>
    </source>
</reference>
<proteinExistence type="predicted"/>
<dbReference type="GO" id="GO:0006355">
    <property type="term" value="P:regulation of DNA-templated transcription"/>
    <property type="evidence" value="ECO:0007669"/>
    <property type="project" value="InterPro"/>
</dbReference>
<dbReference type="PANTHER" id="PTHR16305">
    <property type="entry name" value="TESTICULAR SOLUBLE ADENYLYL CYCLASE"/>
    <property type="match status" value="1"/>
</dbReference>